<comment type="similarity">
    <text evidence="1">Belongs to the NOP5/NOP56 family.</text>
</comment>
<dbReference type="InterPro" id="IPR042239">
    <property type="entry name" value="Nop_C"/>
</dbReference>
<evidence type="ECO:0000313" key="5">
    <source>
        <dbReference type="Proteomes" id="UP000008680"/>
    </source>
</evidence>
<dbReference type="SUPFAM" id="SSF89124">
    <property type="entry name" value="Nop domain"/>
    <property type="match status" value="1"/>
</dbReference>
<dbReference type="GO" id="GO:0031428">
    <property type="term" value="C:box C/D methylation guide snoRNP complex"/>
    <property type="evidence" value="ECO:0007669"/>
    <property type="project" value="InterPro"/>
</dbReference>
<dbReference type="PROSITE" id="PS51358">
    <property type="entry name" value="NOP"/>
    <property type="match status" value="1"/>
</dbReference>
<evidence type="ECO:0000313" key="4">
    <source>
        <dbReference type="EMBL" id="ADC47837.1"/>
    </source>
</evidence>
<dbReference type="Pfam" id="PF01798">
    <property type="entry name" value="Nop"/>
    <property type="match status" value="1"/>
</dbReference>
<dbReference type="Pfam" id="PF21572">
    <property type="entry name" value="Nop5_56-rel_N_Arc"/>
    <property type="match status" value="1"/>
</dbReference>
<dbReference type="InterPro" id="IPR036070">
    <property type="entry name" value="Nop_dom_sf"/>
</dbReference>
<dbReference type="RefSeq" id="WP_012956785.1">
    <property type="nucleotide sequence ID" value="NC_013790.1"/>
</dbReference>
<dbReference type="PANTHER" id="PTHR10894">
    <property type="entry name" value="NUCLEOLAR PROTEIN 5 NUCLEOLAR PROTEIN NOP5 NOP58"/>
    <property type="match status" value="1"/>
</dbReference>
<dbReference type="OrthoDB" id="11877at2157"/>
<dbReference type="GO" id="GO:0030515">
    <property type="term" value="F:snoRNA binding"/>
    <property type="evidence" value="ECO:0007669"/>
    <property type="project" value="InterPro"/>
</dbReference>
<dbReference type="InterPro" id="IPR012976">
    <property type="entry name" value="NOSIC"/>
</dbReference>
<dbReference type="InterPro" id="IPR047099">
    <property type="entry name" value="Nop5_N_sf"/>
</dbReference>
<feature type="compositionally biased region" description="Basic residues" evidence="2">
    <location>
        <begin position="406"/>
        <end position="426"/>
    </location>
</feature>
<accession>D3E0B3</accession>
<dbReference type="HOGENOM" id="CLU_015495_1_2_2"/>
<dbReference type="PATRIC" id="fig|634498.28.peg.1988"/>
<keyword evidence="4" id="KW-0687">Ribonucleoprotein</keyword>
<dbReference type="SMART" id="SM00931">
    <property type="entry name" value="NOSIC"/>
    <property type="match status" value="1"/>
</dbReference>
<dbReference type="eggNOG" id="arCOG01923">
    <property type="taxonomic scope" value="Archaea"/>
</dbReference>
<dbReference type="PANTHER" id="PTHR10894:SF0">
    <property type="entry name" value="NUCLEOLAR PROTEIN 56"/>
    <property type="match status" value="1"/>
</dbReference>
<organism evidence="4 5">
    <name type="scientific">Methanobrevibacter ruminantium (strain ATCC 35063 / DSM 1093 / JCM 13430 / OCM 146 / M1)</name>
    <name type="common">Methanobacterium ruminantium</name>
    <dbReference type="NCBI Taxonomy" id="634498"/>
    <lineage>
        <taxon>Archaea</taxon>
        <taxon>Methanobacteriati</taxon>
        <taxon>Methanobacteriota</taxon>
        <taxon>Methanomada group</taxon>
        <taxon>Methanobacteria</taxon>
        <taxon>Methanobacteriales</taxon>
        <taxon>Methanobacteriaceae</taxon>
        <taxon>Methanobrevibacter</taxon>
    </lineage>
</organism>
<reference evidence="4 5" key="1">
    <citation type="journal article" date="2010" name="PLoS ONE">
        <title>The genome sequence of the rumen methanogen Methanobrevibacter ruminantium reveals new possibilities for controlling ruminant methane emissions.</title>
        <authorList>
            <person name="Leahy S.C."/>
            <person name="Kelly W.J."/>
            <person name="Altermann E."/>
            <person name="Ronimus R.S."/>
            <person name="Yeoman C.J."/>
            <person name="Pacheco D.M."/>
            <person name="Li D."/>
            <person name="Kong Z."/>
            <person name="McTavish S."/>
            <person name="Sang C."/>
            <person name="Lambie S.C."/>
            <person name="Janssen P.H."/>
            <person name="Dey D."/>
            <person name="Attwood G.T."/>
        </authorList>
    </citation>
    <scope>NUCLEOTIDE SEQUENCE [LARGE SCALE GENOMIC DNA]</scope>
    <source>
        <strain evidence="5">ATCC 35063 / DSM 1093 / JCM 13430 / OCM 146 / M1</strain>
    </source>
</reference>
<name>D3E0B3_METRM</name>
<dbReference type="STRING" id="634498.mru_1987"/>
<feature type="domain" description="Nop" evidence="3">
    <location>
        <begin position="269"/>
        <end position="383"/>
    </location>
</feature>
<dbReference type="GeneID" id="8771657"/>
<dbReference type="InterPro" id="IPR045056">
    <property type="entry name" value="Nop56/Nop58"/>
</dbReference>
<dbReference type="EMBL" id="CP001719">
    <property type="protein sequence ID" value="ADC47837.1"/>
    <property type="molecule type" value="Genomic_DNA"/>
</dbReference>
<dbReference type="InterPro" id="IPR048896">
    <property type="entry name" value="Nop5_56-rel_N"/>
</dbReference>
<dbReference type="AlphaFoldDB" id="D3E0B3"/>
<gene>
    <name evidence="4" type="ordered locus">mru_1987</name>
</gene>
<protein>
    <submittedName>
        <fullName evidence="4">Pre-mRNA splicing ribonucleoprotein PRP31</fullName>
    </submittedName>
</protein>
<dbReference type="Proteomes" id="UP000008680">
    <property type="component" value="Chromosome"/>
</dbReference>
<evidence type="ECO:0000256" key="2">
    <source>
        <dbReference type="SAM" id="MobiDB-lite"/>
    </source>
</evidence>
<dbReference type="Gene3D" id="3.30.420.220">
    <property type="match status" value="1"/>
</dbReference>
<dbReference type="KEGG" id="mru:mru_1987"/>
<evidence type="ECO:0000259" key="3">
    <source>
        <dbReference type="PROSITE" id="PS51358"/>
    </source>
</evidence>
<dbReference type="Gene3D" id="1.10.150.460">
    <property type="match status" value="1"/>
</dbReference>
<evidence type="ECO:0000256" key="1">
    <source>
        <dbReference type="ARBA" id="ARBA00009211"/>
    </source>
</evidence>
<keyword evidence="5" id="KW-1185">Reference proteome</keyword>
<proteinExistence type="inferred from homology"/>
<sequence>MEYYITQFIAGFIAFDEDLKIANYKLFDDENIVSNNLKIENKELLEEEIELINELSSDDSTIIIETRKRRSQYKELDNYENIIVETPNKGGEHLRNNLESILLEIGFLNDDKENIDDVEENISNLEEPNQEKYSEITKIYEDIASLKVKESSQEEDKLLIQAINTVDDLDESISKLVERIRDWYTIYFPEMDTIGSNETYIKLIAESENREDIIKNHKEHFDIDLDFSTGADIEEYDLIMVKSFAESIYSLQRSRKDLEKYIDTKMEEIAPNLRDLLGPTLGAKLIAHIGSIKRLATYPASTVQIMGAEKAIFRHLKTGERPPKHGLIFQHPSVRGAKWWNRGKVARNLALKITLAVRKDVFSGEYDPKIAEDYLKKVEEIEKENPFPKKTSSRRKSERQMEKDKKSKKYKGNKKNKKNKKRKKRK</sequence>
<dbReference type="InterPro" id="IPR029012">
    <property type="entry name" value="Helix_hairpin_bin_sf"/>
</dbReference>
<dbReference type="Gene3D" id="1.10.246.90">
    <property type="entry name" value="Nop domain"/>
    <property type="match status" value="1"/>
</dbReference>
<dbReference type="Gene3D" id="1.10.287.660">
    <property type="entry name" value="Helix hairpin bin"/>
    <property type="match status" value="1"/>
</dbReference>
<dbReference type="InterPro" id="IPR002687">
    <property type="entry name" value="Nop_dom"/>
</dbReference>
<feature type="region of interest" description="Disordered" evidence="2">
    <location>
        <begin position="382"/>
        <end position="426"/>
    </location>
</feature>